<comment type="subcellular location">
    <subcellularLocation>
        <location evidence="4">Endoplasmic reticulum membrane</location>
        <topology evidence="4">Peripheral membrane protein</topology>
    </subcellularLocation>
    <subcellularLocation>
        <location evidence="3">Microsome membrane</location>
        <topology evidence="3">Peripheral membrane protein</topology>
    </subcellularLocation>
</comment>
<evidence type="ECO:0000256" key="11">
    <source>
        <dbReference type="ARBA" id="ARBA00023004"/>
    </source>
</evidence>
<evidence type="ECO:0000313" key="17">
    <source>
        <dbReference type="EMBL" id="GFS86830.1"/>
    </source>
</evidence>
<dbReference type="InterPro" id="IPR050182">
    <property type="entry name" value="Cytochrome_P450_fam2"/>
</dbReference>
<dbReference type="GO" id="GO:0020037">
    <property type="term" value="F:heme binding"/>
    <property type="evidence" value="ECO:0007669"/>
    <property type="project" value="InterPro"/>
</dbReference>
<reference evidence="17" key="1">
    <citation type="submission" date="2020-08" db="EMBL/GenBank/DDBJ databases">
        <title>Multicomponent nature underlies the extraordinary mechanical properties of spider dragline silk.</title>
        <authorList>
            <person name="Kono N."/>
            <person name="Nakamura H."/>
            <person name="Mori M."/>
            <person name="Yoshida Y."/>
            <person name="Ohtoshi R."/>
            <person name="Malay A.D."/>
            <person name="Moran D.A.P."/>
            <person name="Tomita M."/>
            <person name="Numata K."/>
            <person name="Arakawa K."/>
        </authorList>
    </citation>
    <scope>NUCLEOTIDE SEQUENCE</scope>
</reference>
<evidence type="ECO:0000256" key="15">
    <source>
        <dbReference type="RuleBase" id="RU000461"/>
    </source>
</evidence>
<dbReference type="InterPro" id="IPR017972">
    <property type="entry name" value="Cyt_P450_CS"/>
</dbReference>
<keyword evidence="16" id="KW-1133">Transmembrane helix</keyword>
<dbReference type="OrthoDB" id="6426491at2759"/>
<keyword evidence="6 14" id="KW-0349">Heme</keyword>
<keyword evidence="18" id="KW-1185">Reference proteome</keyword>
<dbReference type="Gene3D" id="1.10.630.10">
    <property type="entry name" value="Cytochrome P450"/>
    <property type="match status" value="1"/>
</dbReference>
<evidence type="ECO:0000256" key="2">
    <source>
        <dbReference type="ARBA" id="ARBA00003690"/>
    </source>
</evidence>
<dbReference type="InterPro" id="IPR036396">
    <property type="entry name" value="Cyt_P450_sf"/>
</dbReference>
<organism evidence="17 18">
    <name type="scientific">Nephila pilipes</name>
    <name type="common">Giant wood spider</name>
    <name type="synonym">Nephila maculata</name>
    <dbReference type="NCBI Taxonomy" id="299642"/>
    <lineage>
        <taxon>Eukaryota</taxon>
        <taxon>Metazoa</taxon>
        <taxon>Ecdysozoa</taxon>
        <taxon>Arthropoda</taxon>
        <taxon>Chelicerata</taxon>
        <taxon>Arachnida</taxon>
        <taxon>Araneae</taxon>
        <taxon>Araneomorphae</taxon>
        <taxon>Entelegynae</taxon>
        <taxon>Araneoidea</taxon>
        <taxon>Nephilidae</taxon>
        <taxon>Nephila</taxon>
    </lineage>
</organism>
<dbReference type="EMBL" id="BMAW01098819">
    <property type="protein sequence ID" value="GFS86830.1"/>
    <property type="molecule type" value="Genomic_DNA"/>
</dbReference>
<dbReference type="PANTHER" id="PTHR24300">
    <property type="entry name" value="CYTOCHROME P450 508A4-RELATED"/>
    <property type="match status" value="1"/>
</dbReference>
<evidence type="ECO:0000256" key="16">
    <source>
        <dbReference type="SAM" id="Phobius"/>
    </source>
</evidence>
<dbReference type="Pfam" id="PF00067">
    <property type="entry name" value="p450"/>
    <property type="match status" value="1"/>
</dbReference>
<keyword evidence="16" id="KW-0812">Transmembrane</keyword>
<keyword evidence="9" id="KW-0492">Microsome</keyword>
<dbReference type="PRINTS" id="PR00385">
    <property type="entry name" value="P450"/>
</dbReference>
<evidence type="ECO:0000256" key="10">
    <source>
        <dbReference type="ARBA" id="ARBA00023002"/>
    </source>
</evidence>
<dbReference type="InterPro" id="IPR001128">
    <property type="entry name" value="Cyt_P450"/>
</dbReference>
<evidence type="ECO:0000256" key="5">
    <source>
        <dbReference type="ARBA" id="ARBA00010617"/>
    </source>
</evidence>
<feature type="transmembrane region" description="Helical" evidence="16">
    <location>
        <begin position="53"/>
        <end position="76"/>
    </location>
</feature>
<dbReference type="PROSITE" id="PS00086">
    <property type="entry name" value="CYTOCHROME_P450"/>
    <property type="match status" value="1"/>
</dbReference>
<evidence type="ECO:0000256" key="3">
    <source>
        <dbReference type="ARBA" id="ARBA00004174"/>
    </source>
</evidence>
<feature type="binding site" description="axial binding residue" evidence="14">
    <location>
        <position position="491"/>
    </location>
    <ligand>
        <name>heme</name>
        <dbReference type="ChEBI" id="CHEBI:30413"/>
    </ligand>
    <ligandPart>
        <name>Fe</name>
        <dbReference type="ChEBI" id="CHEBI:18248"/>
    </ligandPart>
</feature>
<evidence type="ECO:0000256" key="8">
    <source>
        <dbReference type="ARBA" id="ARBA00022824"/>
    </source>
</evidence>
<dbReference type="PRINTS" id="PR00463">
    <property type="entry name" value="EP450I"/>
</dbReference>
<dbReference type="GO" id="GO:0006805">
    <property type="term" value="P:xenobiotic metabolic process"/>
    <property type="evidence" value="ECO:0007669"/>
    <property type="project" value="TreeGrafter"/>
</dbReference>
<dbReference type="InterPro" id="IPR002401">
    <property type="entry name" value="Cyt_P450_E_grp-I"/>
</dbReference>
<dbReference type="FunFam" id="1.10.630.10:FF:000238">
    <property type="entry name" value="Cytochrome P450 2A6"/>
    <property type="match status" value="1"/>
</dbReference>
<evidence type="ECO:0000256" key="13">
    <source>
        <dbReference type="ARBA" id="ARBA00023136"/>
    </source>
</evidence>
<dbReference type="GO" id="GO:0006082">
    <property type="term" value="P:organic acid metabolic process"/>
    <property type="evidence" value="ECO:0007669"/>
    <property type="project" value="TreeGrafter"/>
</dbReference>
<dbReference type="GO" id="GO:0005789">
    <property type="term" value="C:endoplasmic reticulum membrane"/>
    <property type="evidence" value="ECO:0007669"/>
    <property type="project" value="UniProtKB-SubCell"/>
</dbReference>
<keyword evidence="13 16" id="KW-0472">Membrane</keyword>
<proteinExistence type="inferred from homology"/>
<comment type="caution">
    <text evidence="17">The sequence shown here is derived from an EMBL/GenBank/DDBJ whole genome shotgun (WGS) entry which is preliminary data.</text>
</comment>
<keyword evidence="7 14" id="KW-0479">Metal-binding</keyword>
<evidence type="ECO:0000313" key="18">
    <source>
        <dbReference type="Proteomes" id="UP000887013"/>
    </source>
</evidence>
<dbReference type="PANTHER" id="PTHR24300:SF403">
    <property type="entry name" value="CYTOCHROME P450 306A1"/>
    <property type="match status" value="1"/>
</dbReference>
<keyword evidence="11 14" id="KW-0408">Iron</keyword>
<gene>
    <name evidence="17" type="primary">Cyp18a1</name>
    <name evidence="17" type="ORF">NPIL_140881</name>
</gene>
<dbReference type="GO" id="GO:0008395">
    <property type="term" value="F:steroid hydroxylase activity"/>
    <property type="evidence" value="ECO:0007669"/>
    <property type="project" value="TreeGrafter"/>
</dbReference>
<comment type="similarity">
    <text evidence="5 15">Belongs to the cytochrome P450 family.</text>
</comment>
<evidence type="ECO:0000256" key="4">
    <source>
        <dbReference type="ARBA" id="ARBA00004406"/>
    </source>
</evidence>
<keyword evidence="10 15" id="KW-0560">Oxidoreductase</keyword>
<sequence length="543" mass="62796">MFDGKVNERRNIQHQSVKLISVSVGVRTEQVVSYFYNLSSHFESKRTMFMESFAISPISVAVTLVFILVAVVYYNLKNRDLPPGPLGLPYFGYWPFLNNQTCNNHMMDLKKKYGDVFCFTSVGRLYVNLGSFKAIREAHINKSDCFGGRYKDFNLLSYVFEDGVGFLNGEPWKEHRKFFLQVLKERGVISVKDNMSGSMYEAIKSTIDEIKAMKDDSINMVELVTNKCNAIMRNMLFSENGISEEQVREINESYSTVMECMTTTNLLLTGNFARYFIFPFMKGYRTAMENDKNIEKILYKVIDEHKSTYNEDHMRDLIDDYFKERDTRRSKGDPTAHYFTDRALMYTLKQIVSDGVLAVASFVCLILKTLLDHPDEQEKVYDEVIEKIGVDRQPTIEDKNKLTYTNAFILESLRTSDFFGFVPSLECTKETTLRGYKIPQRAITLVNSYSSHFDEEVYEDPQKFCPSRYIMQEGKRRPELPIPFGVGKRSCIGEAFTMMQVFLFLTAIVKNFRLTAPESTSTNTYEDLITGKLRIVAHPRDKK</sequence>
<dbReference type="AlphaFoldDB" id="A0A8X6N009"/>
<dbReference type="Proteomes" id="UP000887013">
    <property type="component" value="Unassembled WGS sequence"/>
</dbReference>
<name>A0A8X6N009_NEPPI</name>
<keyword evidence="12 15" id="KW-0503">Monooxygenase</keyword>
<keyword evidence="8" id="KW-0256">Endoplasmic reticulum</keyword>
<accession>A0A8X6N009</accession>
<comment type="function">
    <text evidence="2">May be involved in the metabolism of insect hormones and in the breakdown of synthetic insecticides.</text>
</comment>
<comment type="cofactor">
    <cofactor evidence="1 14">
        <name>heme</name>
        <dbReference type="ChEBI" id="CHEBI:30413"/>
    </cofactor>
</comment>
<evidence type="ECO:0000256" key="14">
    <source>
        <dbReference type="PIRSR" id="PIRSR602401-1"/>
    </source>
</evidence>
<dbReference type="GO" id="GO:0016712">
    <property type="term" value="F:oxidoreductase activity, acting on paired donors, with incorporation or reduction of molecular oxygen, reduced flavin or flavoprotein as one donor, and incorporation of one atom of oxygen"/>
    <property type="evidence" value="ECO:0007669"/>
    <property type="project" value="TreeGrafter"/>
</dbReference>
<dbReference type="GO" id="GO:0005506">
    <property type="term" value="F:iron ion binding"/>
    <property type="evidence" value="ECO:0007669"/>
    <property type="project" value="InterPro"/>
</dbReference>
<protein>
    <submittedName>
        <fullName evidence="17">Cytochrome P450 18a1</fullName>
    </submittedName>
</protein>
<dbReference type="SUPFAM" id="SSF48264">
    <property type="entry name" value="Cytochrome P450"/>
    <property type="match status" value="1"/>
</dbReference>
<evidence type="ECO:0000256" key="1">
    <source>
        <dbReference type="ARBA" id="ARBA00001971"/>
    </source>
</evidence>
<evidence type="ECO:0000256" key="9">
    <source>
        <dbReference type="ARBA" id="ARBA00022848"/>
    </source>
</evidence>
<evidence type="ECO:0000256" key="6">
    <source>
        <dbReference type="ARBA" id="ARBA00022617"/>
    </source>
</evidence>
<evidence type="ECO:0000256" key="7">
    <source>
        <dbReference type="ARBA" id="ARBA00022723"/>
    </source>
</evidence>
<evidence type="ECO:0000256" key="12">
    <source>
        <dbReference type="ARBA" id="ARBA00023033"/>
    </source>
</evidence>